<sequence length="358" mass="39082">MFFGHQLKIENAELKKQLTESESRYQAQIDALSLQLEEALEGKKDAERAQKEYSNVIGCQLQGGEMLSSIREGLAASAEQLMDEKSALAKLDEVFDETRTAISRLESRAKNINDQAERNLVAVGELDQTTSSISTFVAAIQGISDQTNLLALNAAIEAARAGEAGRGFAVVADEVRQLASKAHEASGQIESLVKQIMQQALAIKNIVDENQQSAEEVAASSSQIDRVVEQVLDTSHHMQSVIESAATSSFLNTVKLDHAVWKNNIYSLLDDKRFNETVNTHTECRLGQWYFKGDGAENYCQYPGYSNIDAPHKLVHDSGRAALVAGGNTDINGMVRHLEAMEQASVSVVRSLDGLIAN</sequence>
<dbReference type="SMART" id="SM00283">
    <property type="entry name" value="MA"/>
    <property type="match status" value="1"/>
</dbReference>
<dbReference type="InterPro" id="IPR004089">
    <property type="entry name" value="MCPsignal_dom"/>
</dbReference>
<keyword evidence="2 3" id="KW-0807">Transducer</keyword>
<evidence type="ECO:0000256" key="4">
    <source>
        <dbReference type="SAM" id="Coils"/>
    </source>
</evidence>
<dbReference type="Gene3D" id="1.20.120.30">
    <property type="entry name" value="Aspartate receptor, ligand-binding domain"/>
    <property type="match status" value="1"/>
</dbReference>
<evidence type="ECO:0000313" key="7">
    <source>
        <dbReference type="Proteomes" id="UP000613743"/>
    </source>
</evidence>
<dbReference type="PANTHER" id="PTHR32089">
    <property type="entry name" value="METHYL-ACCEPTING CHEMOTAXIS PROTEIN MCPB"/>
    <property type="match status" value="1"/>
</dbReference>
<dbReference type="AlphaFoldDB" id="A0A917JIS7"/>
<feature type="coiled-coil region" evidence="4">
    <location>
        <begin position="4"/>
        <end position="49"/>
    </location>
</feature>
<proteinExistence type="predicted"/>
<dbReference type="GO" id="GO:0016020">
    <property type="term" value="C:membrane"/>
    <property type="evidence" value="ECO:0007669"/>
    <property type="project" value="UniProtKB-SubCell"/>
</dbReference>
<evidence type="ECO:0000256" key="3">
    <source>
        <dbReference type="PROSITE-ProRule" id="PRU00284"/>
    </source>
</evidence>
<accession>A0A917JIS7</accession>
<keyword evidence="7" id="KW-1185">Reference proteome</keyword>
<name>A0A917JIS7_9GAMM</name>
<dbReference type="GO" id="GO:0007165">
    <property type="term" value="P:signal transduction"/>
    <property type="evidence" value="ECO:0007669"/>
    <property type="project" value="UniProtKB-KW"/>
</dbReference>
<evidence type="ECO:0000313" key="6">
    <source>
        <dbReference type="EMBL" id="GGI70286.1"/>
    </source>
</evidence>
<dbReference type="RefSeq" id="WP_188917381.1">
    <property type="nucleotide sequence ID" value="NZ_BMPZ01000001.1"/>
</dbReference>
<dbReference type="Pfam" id="PF00015">
    <property type="entry name" value="MCPsignal"/>
    <property type="match status" value="1"/>
</dbReference>
<gene>
    <name evidence="6" type="ORF">GCM10009332_04380</name>
</gene>
<dbReference type="Pfam" id="PF13682">
    <property type="entry name" value="CZB"/>
    <property type="match status" value="1"/>
</dbReference>
<evidence type="ECO:0000256" key="2">
    <source>
        <dbReference type="ARBA" id="ARBA00023224"/>
    </source>
</evidence>
<reference evidence="6" key="1">
    <citation type="journal article" date="2014" name="Int. J. Syst. Evol. Microbiol.">
        <title>Complete genome sequence of Corynebacterium casei LMG S-19264T (=DSM 44701T), isolated from a smear-ripened cheese.</title>
        <authorList>
            <consortium name="US DOE Joint Genome Institute (JGI-PGF)"/>
            <person name="Walter F."/>
            <person name="Albersmeier A."/>
            <person name="Kalinowski J."/>
            <person name="Ruckert C."/>
        </authorList>
    </citation>
    <scope>NUCLEOTIDE SEQUENCE</scope>
    <source>
        <strain evidence="6">JCM 30804</strain>
    </source>
</reference>
<reference evidence="6" key="2">
    <citation type="submission" date="2020-09" db="EMBL/GenBank/DDBJ databases">
        <authorList>
            <person name="Sun Q."/>
            <person name="Ohkuma M."/>
        </authorList>
    </citation>
    <scope>NUCLEOTIDE SEQUENCE</scope>
    <source>
        <strain evidence="6">JCM 30804</strain>
    </source>
</reference>
<protein>
    <submittedName>
        <fullName evidence="6">Chemotaxis protein</fullName>
    </submittedName>
</protein>
<dbReference type="Gene3D" id="6.10.250.3200">
    <property type="match status" value="1"/>
</dbReference>
<evidence type="ECO:0000256" key="1">
    <source>
        <dbReference type="ARBA" id="ARBA00004370"/>
    </source>
</evidence>
<feature type="coiled-coil region" evidence="4">
    <location>
        <begin position="88"/>
        <end position="115"/>
    </location>
</feature>
<evidence type="ECO:0000259" key="5">
    <source>
        <dbReference type="PROSITE" id="PS50111"/>
    </source>
</evidence>
<dbReference type="Proteomes" id="UP000613743">
    <property type="component" value="Unassembled WGS sequence"/>
</dbReference>
<comment type="caution">
    <text evidence="6">The sequence shown here is derived from an EMBL/GenBank/DDBJ whole genome shotgun (WGS) entry which is preliminary data.</text>
</comment>
<dbReference type="EMBL" id="BMPZ01000001">
    <property type="protein sequence ID" value="GGI70286.1"/>
    <property type="molecule type" value="Genomic_DNA"/>
</dbReference>
<dbReference type="SUPFAM" id="SSF58104">
    <property type="entry name" value="Methyl-accepting chemotaxis protein (MCP) signaling domain"/>
    <property type="match status" value="1"/>
</dbReference>
<dbReference type="InterPro" id="IPR025991">
    <property type="entry name" value="Chemoreceptor_zinc-bind_dom"/>
</dbReference>
<feature type="domain" description="Methyl-accepting transducer" evidence="5">
    <location>
        <begin position="35"/>
        <end position="249"/>
    </location>
</feature>
<dbReference type="PANTHER" id="PTHR32089:SF70">
    <property type="entry name" value="ENERGY TAXIS MODULATING METHYL ACCEPTING SENSORY TRANSDUCER"/>
    <property type="match status" value="1"/>
</dbReference>
<organism evidence="6 7">
    <name type="scientific">Shewanella gelidii</name>
    <dbReference type="NCBI Taxonomy" id="1642821"/>
    <lineage>
        <taxon>Bacteria</taxon>
        <taxon>Pseudomonadati</taxon>
        <taxon>Pseudomonadota</taxon>
        <taxon>Gammaproteobacteria</taxon>
        <taxon>Alteromonadales</taxon>
        <taxon>Shewanellaceae</taxon>
        <taxon>Shewanella</taxon>
    </lineage>
</organism>
<keyword evidence="4" id="KW-0175">Coiled coil</keyword>
<comment type="subcellular location">
    <subcellularLocation>
        <location evidence="1">Membrane</location>
    </subcellularLocation>
</comment>
<dbReference type="GO" id="GO:0006935">
    <property type="term" value="P:chemotaxis"/>
    <property type="evidence" value="ECO:0007669"/>
    <property type="project" value="UniProtKB-ARBA"/>
</dbReference>
<dbReference type="PROSITE" id="PS50111">
    <property type="entry name" value="CHEMOTAXIS_TRANSDUC_2"/>
    <property type="match status" value="1"/>
</dbReference>